<organism evidence="7 8">
    <name type="scientific">Sporomusa termitida</name>
    <dbReference type="NCBI Taxonomy" id="2377"/>
    <lineage>
        <taxon>Bacteria</taxon>
        <taxon>Bacillati</taxon>
        <taxon>Bacillota</taxon>
        <taxon>Negativicutes</taxon>
        <taxon>Selenomonadales</taxon>
        <taxon>Sporomusaceae</taxon>
        <taxon>Sporomusa</taxon>
    </lineage>
</organism>
<evidence type="ECO:0000313" key="7">
    <source>
        <dbReference type="EMBL" id="QDR82059.1"/>
    </source>
</evidence>
<evidence type="ECO:0000256" key="4">
    <source>
        <dbReference type="ARBA" id="ARBA00022989"/>
    </source>
</evidence>
<dbReference type="RefSeq" id="WP_246105334.1">
    <property type="nucleotide sequence ID" value="NZ_CP036259.1"/>
</dbReference>
<dbReference type="GO" id="GO:0005886">
    <property type="term" value="C:plasma membrane"/>
    <property type="evidence" value="ECO:0007669"/>
    <property type="project" value="InterPro"/>
</dbReference>
<keyword evidence="3 6" id="KW-0812">Transmembrane</keyword>
<protein>
    <submittedName>
        <fullName evidence="7">LPS export ABC transporter periplasmic protein LptC</fullName>
    </submittedName>
</protein>
<evidence type="ECO:0000256" key="1">
    <source>
        <dbReference type="ARBA" id="ARBA00022475"/>
    </source>
</evidence>
<keyword evidence="1" id="KW-1003">Cell membrane</keyword>
<feature type="transmembrane region" description="Helical" evidence="6">
    <location>
        <begin position="5"/>
        <end position="23"/>
    </location>
</feature>
<evidence type="ECO:0000256" key="6">
    <source>
        <dbReference type="SAM" id="Phobius"/>
    </source>
</evidence>
<dbReference type="GO" id="GO:0015221">
    <property type="term" value="F:lipopolysaccharide transmembrane transporter activity"/>
    <property type="evidence" value="ECO:0007669"/>
    <property type="project" value="InterPro"/>
</dbReference>
<dbReference type="Gene3D" id="2.60.450.10">
    <property type="entry name" value="Lipopolysaccharide (LPS) transport protein A like domain"/>
    <property type="match status" value="1"/>
</dbReference>
<accession>A0A517DXG6</accession>
<dbReference type="InterPro" id="IPR010664">
    <property type="entry name" value="LipoPS_assembly_LptC-rel"/>
</dbReference>
<dbReference type="GO" id="GO:0017089">
    <property type="term" value="F:glycolipid transfer activity"/>
    <property type="evidence" value="ECO:0007669"/>
    <property type="project" value="TreeGrafter"/>
</dbReference>
<dbReference type="GO" id="GO:0030288">
    <property type="term" value="C:outer membrane-bounded periplasmic space"/>
    <property type="evidence" value="ECO:0007669"/>
    <property type="project" value="TreeGrafter"/>
</dbReference>
<evidence type="ECO:0000313" key="8">
    <source>
        <dbReference type="Proteomes" id="UP000320776"/>
    </source>
</evidence>
<keyword evidence="2" id="KW-0997">Cell inner membrane</keyword>
<reference evidence="7 8" key="1">
    <citation type="submission" date="2019-02" db="EMBL/GenBank/DDBJ databases">
        <title>Closed genome of Sporomusa termitida DSM 4440.</title>
        <authorList>
            <person name="Poehlein A."/>
            <person name="Daniel R."/>
        </authorList>
    </citation>
    <scope>NUCLEOTIDE SEQUENCE [LARGE SCALE GENOMIC DNA]</scope>
    <source>
        <strain evidence="7 8">DSM 4440</strain>
    </source>
</reference>
<dbReference type="Pfam" id="PF06835">
    <property type="entry name" value="LptC"/>
    <property type="match status" value="1"/>
</dbReference>
<proteinExistence type="predicted"/>
<dbReference type="InterPro" id="IPR026265">
    <property type="entry name" value="LptC"/>
</dbReference>
<dbReference type="PANTHER" id="PTHR37481:SF1">
    <property type="entry name" value="LIPOPOLYSACCHARIDE EXPORT SYSTEM PROTEIN LPTC"/>
    <property type="match status" value="1"/>
</dbReference>
<evidence type="ECO:0000256" key="2">
    <source>
        <dbReference type="ARBA" id="ARBA00022519"/>
    </source>
</evidence>
<keyword evidence="4 6" id="KW-1133">Transmembrane helix</keyword>
<gene>
    <name evidence="7" type="ORF">SPTER_34800</name>
</gene>
<dbReference type="EMBL" id="CP036259">
    <property type="protein sequence ID" value="QDR82059.1"/>
    <property type="molecule type" value="Genomic_DNA"/>
</dbReference>
<dbReference type="AlphaFoldDB" id="A0A517DXG6"/>
<dbReference type="KEGG" id="sted:SPTER_34800"/>
<dbReference type="NCBIfam" id="TIGR04409">
    <property type="entry name" value="LptC_YrbK"/>
    <property type="match status" value="1"/>
</dbReference>
<name>A0A517DXG6_9FIRM</name>
<dbReference type="InterPro" id="IPR052363">
    <property type="entry name" value="LPS_export_LptC"/>
</dbReference>
<evidence type="ECO:0000256" key="5">
    <source>
        <dbReference type="ARBA" id="ARBA00023136"/>
    </source>
</evidence>
<dbReference type="PANTHER" id="PTHR37481">
    <property type="entry name" value="LIPOPOLYSACCHARIDE EXPORT SYSTEM PROTEIN LPTC"/>
    <property type="match status" value="1"/>
</dbReference>
<evidence type="ECO:0000256" key="3">
    <source>
        <dbReference type="ARBA" id="ARBA00022692"/>
    </source>
</evidence>
<keyword evidence="5 6" id="KW-0472">Membrane</keyword>
<sequence length="184" mass="19650">MKKNYLIIICVIVILAGGLYYLLAGPDGDQAADPQTPAQPAANLTFAGSSIIEEQDGRRLWELSADTIEAEPDGKIVYLHNLKGVFYQENGEKMEIIAKRAVLDAKTRDISMEGDIRATASDGAVFTAPAASWGGEPKLFTGTGGVTLIRGDTVITGDKILTDDKLEKIKVLGKARVLTGGKTE</sequence>
<keyword evidence="8" id="KW-1185">Reference proteome</keyword>
<dbReference type="Proteomes" id="UP000320776">
    <property type="component" value="Chromosome"/>
</dbReference>